<feature type="non-terminal residue" evidence="2">
    <location>
        <position position="322"/>
    </location>
</feature>
<accession>A0A1D1ZRY9</accession>
<sequence length="322" mass="33530">MRRGGRGVPRWADPLTLDGHSPAHSQAKDPLERRPWQAGASLIPPPHCVKPDQLPALILSLSYNEAPGSGVVLRGSNDRVALGQARETCHSSSPPAAPAGAPAPAPTAAAPAAAAPPAAAAAAPARASVRPEGAGGRAGAATPSPPPAAPAPAASAAAPVDAVGRHARPEGQLLVPRRALAGVARAPRPRGQPLPQRLRLLPHQGPPGAERRCCGRVAGLVQPRRARRRCRLRFAVLPLVLRRLFERREVVRTEEEQGGHADCCSIEAQATGHGVECMVMSHALRSSPPQNTPLTLCRAAGFRARVWSSSWPSVSDADWASP</sequence>
<reference evidence="2" key="1">
    <citation type="submission" date="2015-08" db="EMBL/GenBank/DDBJ databases">
        <authorList>
            <person name="Babu N.S."/>
            <person name="Beckwith C.J."/>
            <person name="Beseler K.G."/>
            <person name="Brison A."/>
            <person name="Carone J.V."/>
            <person name="Caskin T.P."/>
            <person name="Diamond M."/>
            <person name="Durham M.E."/>
            <person name="Foxe J.M."/>
            <person name="Go M."/>
            <person name="Henderson B.A."/>
            <person name="Jones I.B."/>
            <person name="McGettigan J.A."/>
            <person name="Micheletti S.J."/>
            <person name="Nasrallah M.E."/>
            <person name="Ortiz D."/>
            <person name="Piller C.R."/>
            <person name="Privatt S.R."/>
            <person name="Schneider S.L."/>
            <person name="Sharp S."/>
            <person name="Smith T.C."/>
            <person name="Stanton J.D."/>
            <person name="Ullery H.E."/>
            <person name="Wilson R.J."/>
            <person name="Serrano M.G."/>
            <person name="Buck G."/>
            <person name="Lee V."/>
            <person name="Wang Y."/>
            <person name="Carvalho R."/>
            <person name="Voegtly L."/>
            <person name="Shi R."/>
            <person name="Duckworth R."/>
            <person name="Johnson A."/>
            <person name="Loviza R."/>
            <person name="Walstead R."/>
            <person name="Shah Z."/>
            <person name="Kiflezghi M."/>
            <person name="Wade K."/>
            <person name="Ball S.L."/>
            <person name="Bradley K.W."/>
            <person name="Asai D.J."/>
            <person name="Bowman C.A."/>
            <person name="Russell D.A."/>
            <person name="Pope W.H."/>
            <person name="Jacobs-Sera D."/>
            <person name="Hendrix R.W."/>
            <person name="Hatfull G.F."/>
        </authorList>
    </citation>
    <scope>NUCLEOTIDE SEQUENCE</scope>
</reference>
<gene>
    <name evidence="2" type="ORF">g.55523</name>
</gene>
<name>A0A1D1ZRY9_AUXPR</name>
<organism evidence="2">
    <name type="scientific">Auxenochlorella protothecoides</name>
    <name type="common">Green microalga</name>
    <name type="synonym">Chlorella protothecoides</name>
    <dbReference type="NCBI Taxonomy" id="3075"/>
    <lineage>
        <taxon>Eukaryota</taxon>
        <taxon>Viridiplantae</taxon>
        <taxon>Chlorophyta</taxon>
        <taxon>core chlorophytes</taxon>
        <taxon>Trebouxiophyceae</taxon>
        <taxon>Chlorellales</taxon>
        <taxon>Chlorellaceae</taxon>
        <taxon>Auxenochlorella</taxon>
    </lineage>
</organism>
<feature type="region of interest" description="Disordered" evidence="1">
    <location>
        <begin position="84"/>
        <end position="110"/>
    </location>
</feature>
<evidence type="ECO:0000313" key="2">
    <source>
        <dbReference type="EMBL" id="JAT69718.1"/>
    </source>
</evidence>
<proteinExistence type="predicted"/>
<dbReference type="EMBL" id="GDKF01008904">
    <property type="protein sequence ID" value="JAT69718.1"/>
    <property type="molecule type" value="Transcribed_RNA"/>
</dbReference>
<dbReference type="AlphaFoldDB" id="A0A1D1ZRY9"/>
<feature type="compositionally biased region" description="Basic and acidic residues" evidence="1">
    <location>
        <begin position="26"/>
        <end position="35"/>
    </location>
</feature>
<evidence type="ECO:0000256" key="1">
    <source>
        <dbReference type="SAM" id="MobiDB-lite"/>
    </source>
</evidence>
<protein>
    <submittedName>
        <fullName evidence="2">Uncharacterized protein</fullName>
    </submittedName>
</protein>
<feature type="region of interest" description="Disordered" evidence="1">
    <location>
        <begin position="123"/>
        <end position="157"/>
    </location>
</feature>
<feature type="region of interest" description="Disordered" evidence="1">
    <location>
        <begin position="1"/>
        <end position="44"/>
    </location>
</feature>
<feature type="compositionally biased region" description="Pro residues" evidence="1">
    <location>
        <begin position="95"/>
        <end position="105"/>
    </location>
</feature>